<organism evidence="3 4">
    <name type="scientific">Bodo saltans</name>
    <name type="common">Flagellated protozoan</name>
    <dbReference type="NCBI Taxonomy" id="75058"/>
    <lineage>
        <taxon>Eukaryota</taxon>
        <taxon>Discoba</taxon>
        <taxon>Euglenozoa</taxon>
        <taxon>Kinetoplastea</taxon>
        <taxon>Metakinetoplastina</taxon>
        <taxon>Eubodonida</taxon>
        <taxon>Bodonidae</taxon>
        <taxon>Bodo</taxon>
    </lineage>
</organism>
<name>A0A0S4JQ72_BODSA</name>
<evidence type="ECO:0000256" key="2">
    <source>
        <dbReference type="SAM" id="Phobius"/>
    </source>
</evidence>
<dbReference type="EMBL" id="CYKH01002007">
    <property type="protein sequence ID" value="CUG92108.1"/>
    <property type="molecule type" value="Genomic_DNA"/>
</dbReference>
<gene>
    <name evidence="3" type="ORF">BSAL_35560</name>
</gene>
<reference evidence="4" key="1">
    <citation type="submission" date="2015-09" db="EMBL/GenBank/DDBJ databases">
        <authorList>
            <consortium name="Pathogen Informatics"/>
        </authorList>
    </citation>
    <scope>NUCLEOTIDE SEQUENCE [LARGE SCALE GENOMIC DNA]</scope>
    <source>
        <strain evidence="4">Lake Konstanz</strain>
    </source>
</reference>
<evidence type="ECO:0000256" key="1">
    <source>
        <dbReference type="SAM" id="MobiDB-lite"/>
    </source>
</evidence>
<proteinExistence type="predicted"/>
<evidence type="ECO:0000313" key="4">
    <source>
        <dbReference type="Proteomes" id="UP000051952"/>
    </source>
</evidence>
<dbReference type="AlphaFoldDB" id="A0A0S4JQ72"/>
<accession>A0A0S4JQ72</accession>
<keyword evidence="4" id="KW-1185">Reference proteome</keyword>
<feature type="transmembrane region" description="Helical" evidence="2">
    <location>
        <begin position="48"/>
        <end position="67"/>
    </location>
</feature>
<keyword evidence="2 3" id="KW-0812">Transmembrane</keyword>
<protein>
    <submittedName>
        <fullName evidence="3">Transmembrane protein, putative</fullName>
    </submittedName>
</protein>
<feature type="region of interest" description="Disordered" evidence="1">
    <location>
        <begin position="1"/>
        <end position="23"/>
    </location>
</feature>
<evidence type="ECO:0000313" key="3">
    <source>
        <dbReference type="EMBL" id="CUG92108.1"/>
    </source>
</evidence>
<feature type="compositionally biased region" description="Basic and acidic residues" evidence="1">
    <location>
        <begin position="1"/>
        <end position="16"/>
    </location>
</feature>
<dbReference type="Proteomes" id="UP000051952">
    <property type="component" value="Unassembled WGS sequence"/>
</dbReference>
<sequence>MHLRLGEKSIKEEPHTRPFRPLPLTSPLFTTSTAPIILPSAYRNAPRLHVFLIAKTTMFIANLWFLFSQKHCTHK</sequence>
<keyword evidence="2" id="KW-1133">Transmembrane helix</keyword>
<dbReference type="VEuPathDB" id="TriTrypDB:BSAL_35560"/>
<keyword evidence="2" id="KW-0472">Membrane</keyword>